<protein>
    <submittedName>
        <fullName evidence="1">Uncharacterized protein</fullName>
    </submittedName>
</protein>
<organism evidence="1 2">
    <name type="scientific">Patellaria atrata CBS 101060</name>
    <dbReference type="NCBI Taxonomy" id="1346257"/>
    <lineage>
        <taxon>Eukaryota</taxon>
        <taxon>Fungi</taxon>
        <taxon>Dikarya</taxon>
        <taxon>Ascomycota</taxon>
        <taxon>Pezizomycotina</taxon>
        <taxon>Dothideomycetes</taxon>
        <taxon>Dothideomycetes incertae sedis</taxon>
        <taxon>Patellariales</taxon>
        <taxon>Patellariaceae</taxon>
        <taxon>Patellaria</taxon>
    </lineage>
</organism>
<dbReference type="AlphaFoldDB" id="A0A9P4S119"/>
<name>A0A9P4S119_9PEZI</name>
<dbReference type="Proteomes" id="UP000799429">
    <property type="component" value="Unassembled WGS sequence"/>
</dbReference>
<proteinExistence type="predicted"/>
<sequence length="245" mass="28301">MSSSNTIKSTVVLNSSTDWNLWIGLIRGKAGTAWKYCDPNDASPPVLSAPDQLTDKDPAAVENHRILYREFEKAQTKLDNVSDFVFESVSTQHLVFIIRLNTLHERLVELKKRLQPDDRATYLDLQARIYRLRSTIKKSSVLDWLQRFETVYTECKTSNHPLYQGHMLEFELLEGLKKIDPQWATSCQKDLNRQIRSIPKLTSQPITQEVTPTRDTVKYVDDVYDLISEFTSYYRSVQAVGGRIK</sequence>
<keyword evidence="2" id="KW-1185">Reference proteome</keyword>
<comment type="caution">
    <text evidence="1">The sequence shown here is derived from an EMBL/GenBank/DDBJ whole genome shotgun (WGS) entry which is preliminary data.</text>
</comment>
<gene>
    <name evidence="1" type="ORF">M501DRAFT_1035390</name>
</gene>
<accession>A0A9P4S119</accession>
<dbReference type="OrthoDB" id="3763355at2759"/>
<dbReference type="EMBL" id="MU006120">
    <property type="protein sequence ID" value="KAF2834407.1"/>
    <property type="molecule type" value="Genomic_DNA"/>
</dbReference>
<evidence type="ECO:0000313" key="1">
    <source>
        <dbReference type="EMBL" id="KAF2834407.1"/>
    </source>
</evidence>
<reference evidence="1" key="1">
    <citation type="journal article" date="2020" name="Stud. Mycol.">
        <title>101 Dothideomycetes genomes: a test case for predicting lifestyles and emergence of pathogens.</title>
        <authorList>
            <person name="Haridas S."/>
            <person name="Albert R."/>
            <person name="Binder M."/>
            <person name="Bloem J."/>
            <person name="Labutti K."/>
            <person name="Salamov A."/>
            <person name="Andreopoulos B."/>
            <person name="Baker S."/>
            <person name="Barry K."/>
            <person name="Bills G."/>
            <person name="Bluhm B."/>
            <person name="Cannon C."/>
            <person name="Castanera R."/>
            <person name="Culley D."/>
            <person name="Daum C."/>
            <person name="Ezra D."/>
            <person name="Gonzalez J."/>
            <person name="Henrissat B."/>
            <person name="Kuo A."/>
            <person name="Liang C."/>
            <person name="Lipzen A."/>
            <person name="Lutzoni F."/>
            <person name="Magnuson J."/>
            <person name="Mondo S."/>
            <person name="Nolan M."/>
            <person name="Ohm R."/>
            <person name="Pangilinan J."/>
            <person name="Park H.-J."/>
            <person name="Ramirez L."/>
            <person name="Alfaro M."/>
            <person name="Sun H."/>
            <person name="Tritt A."/>
            <person name="Yoshinaga Y."/>
            <person name="Zwiers L.-H."/>
            <person name="Turgeon B."/>
            <person name="Goodwin S."/>
            <person name="Spatafora J."/>
            <person name="Crous P."/>
            <person name="Grigoriev I."/>
        </authorList>
    </citation>
    <scope>NUCLEOTIDE SEQUENCE</scope>
    <source>
        <strain evidence="1">CBS 101060</strain>
    </source>
</reference>
<evidence type="ECO:0000313" key="2">
    <source>
        <dbReference type="Proteomes" id="UP000799429"/>
    </source>
</evidence>